<evidence type="ECO:0000256" key="1">
    <source>
        <dbReference type="SAM" id="MobiDB-lite"/>
    </source>
</evidence>
<feature type="domain" description="DUF2169" evidence="2">
    <location>
        <begin position="31"/>
        <end position="305"/>
    </location>
</feature>
<dbReference type="AlphaFoldDB" id="A0A444JC71"/>
<proteinExistence type="predicted"/>
<comment type="caution">
    <text evidence="3">The sequence shown here is derived from an EMBL/GenBank/DDBJ whole genome shotgun (WGS) entry which is preliminary data.</text>
</comment>
<feature type="region of interest" description="Disordered" evidence="1">
    <location>
        <begin position="164"/>
        <end position="183"/>
    </location>
</feature>
<protein>
    <recommendedName>
        <fullName evidence="2">DUF2169 domain-containing protein</fullName>
    </recommendedName>
</protein>
<dbReference type="Proteomes" id="UP000288892">
    <property type="component" value="Unassembled WGS sequence"/>
</dbReference>
<sequence>MYVKQPNFFLRKPDTLSLLYRLDEESKDRDKQQMTVTMLAGFRLEPEPVLLEEGDFWQPVKELEGVPFDLGMPKPAGEFLIAADCHAPDNQSTLACPVKAKVGGRTKNLVVIGDRWWTSNDKVTFPVPFKKMELEWERSFGGASGYDNPAGRGMVPVRCLDGRRRKPLPNIQHPDRLIGSPLERQRPAGFGPEGLDWPSRRALVGSLDKNWLARRWPKPPANASPRLFHMASPDQRFSGFLQGDEQVLLHNMHPERSRIESQLPGRRCRCFLGNHSAENTFVEMQCRLDTLWLFPGHETGILIWRAGLTGLPEWDTDAYYLAASLEPLAEPPEKARTCYAGIIGLSDATAEEIPVDASEPEPDPLSKADEAATAAAETQDTAPKFDPIAAAIAEKTAAAKAKLTPLLAAFGISADELLGQSAAAAQAGKGTKPLTPARLAQRSAHLHKKLDTMLLRTGLTPKDLQPDTIIAQAGKPGQKNRSARIATAIAAMKSYGIEDDALFAEMKLLEQQADKV</sequence>
<reference evidence="3 4" key="1">
    <citation type="submission" date="2017-01" db="EMBL/GenBank/DDBJ databases">
        <title>The cable genome- insights into the physiology and evolution of filamentous bacteria capable of sulfide oxidation via long distance electron transfer.</title>
        <authorList>
            <person name="Schreiber L."/>
            <person name="Bjerg J.T."/>
            <person name="Boggild A."/>
            <person name="Van De Vossenberg J."/>
            <person name="Meysman F."/>
            <person name="Nielsen L.P."/>
            <person name="Schramm A."/>
            <person name="Kjeldsen K.U."/>
        </authorList>
    </citation>
    <scope>NUCLEOTIDE SEQUENCE [LARGE SCALE GENOMIC DNA]</scope>
    <source>
        <strain evidence="3">A5</strain>
    </source>
</reference>
<feature type="non-terminal residue" evidence="3">
    <location>
        <position position="516"/>
    </location>
</feature>
<dbReference type="Pfam" id="PF09937">
    <property type="entry name" value="DUF2169"/>
    <property type="match status" value="1"/>
</dbReference>
<evidence type="ECO:0000313" key="3">
    <source>
        <dbReference type="EMBL" id="RWX50661.1"/>
    </source>
</evidence>
<dbReference type="EMBL" id="MTKS01000284">
    <property type="protein sequence ID" value="RWX50661.1"/>
    <property type="molecule type" value="Genomic_DNA"/>
</dbReference>
<accession>A0A444JC71</accession>
<gene>
    <name evidence="3" type="ORF">VU01_12842</name>
</gene>
<dbReference type="InterPro" id="IPR018683">
    <property type="entry name" value="DUF2169"/>
</dbReference>
<organism evidence="3 4">
    <name type="scientific">Candidatus Electrothrix marina</name>
    <dbReference type="NCBI Taxonomy" id="1859130"/>
    <lineage>
        <taxon>Bacteria</taxon>
        <taxon>Pseudomonadati</taxon>
        <taxon>Thermodesulfobacteriota</taxon>
        <taxon>Desulfobulbia</taxon>
        <taxon>Desulfobulbales</taxon>
        <taxon>Desulfobulbaceae</taxon>
        <taxon>Candidatus Electrothrix</taxon>
    </lineage>
</organism>
<name>A0A444JC71_9BACT</name>
<evidence type="ECO:0000259" key="2">
    <source>
        <dbReference type="Pfam" id="PF09937"/>
    </source>
</evidence>
<keyword evidence="4" id="KW-1185">Reference proteome</keyword>
<evidence type="ECO:0000313" key="4">
    <source>
        <dbReference type="Proteomes" id="UP000288892"/>
    </source>
</evidence>